<dbReference type="GO" id="GO:0005886">
    <property type="term" value="C:plasma membrane"/>
    <property type="evidence" value="ECO:0007669"/>
    <property type="project" value="UniProtKB-SubCell"/>
</dbReference>
<sequence length="273" mass="28779">MTTVTATVIPEAERGEVTQLKVIRSEWIKLRSLRSTLFTLLAAVVAMVGLGYLFSYFTADRWSHLPPGERLHFDPTLTSLRGFFLAQLAVGVLGVLVVSGEYATGMIRASLSAVPRRLPVLWAKALVYGVVAWVLMTAAALIAFLVGQAALSGRHLGTSLGDPGVLRAVFGAGLYLTGVGLIGVGLGALIRNTAGGIATLFGVLLVVPVLVEALPSSWYDAIDKYLPSTAGQGLVHVHAEPNTLAPWTGFAVFCLYAVIALAGAAVALRRRDA</sequence>
<evidence type="ECO:0000256" key="1">
    <source>
        <dbReference type="SAM" id="Phobius"/>
    </source>
</evidence>
<proteinExistence type="predicted"/>
<reference evidence="2" key="2">
    <citation type="submission" date="2020-09" db="EMBL/GenBank/DDBJ databases">
        <authorList>
            <person name="Sun Q."/>
            <person name="Zhou Y."/>
        </authorList>
    </citation>
    <scope>NUCLEOTIDE SEQUENCE</scope>
    <source>
        <strain evidence="2">CGMCC 4.7110</strain>
    </source>
</reference>
<organism evidence="2 3">
    <name type="scientific">Streptomyces fuscichromogenes</name>
    <dbReference type="NCBI Taxonomy" id="1324013"/>
    <lineage>
        <taxon>Bacteria</taxon>
        <taxon>Bacillati</taxon>
        <taxon>Actinomycetota</taxon>
        <taxon>Actinomycetes</taxon>
        <taxon>Kitasatosporales</taxon>
        <taxon>Streptomycetaceae</taxon>
        <taxon>Streptomyces</taxon>
    </lineage>
</organism>
<reference evidence="2" key="1">
    <citation type="journal article" date="2014" name="Int. J. Syst. Evol. Microbiol.">
        <title>Complete genome sequence of Corynebacterium casei LMG S-19264T (=DSM 44701T), isolated from a smear-ripened cheese.</title>
        <authorList>
            <consortium name="US DOE Joint Genome Institute (JGI-PGF)"/>
            <person name="Walter F."/>
            <person name="Albersmeier A."/>
            <person name="Kalinowski J."/>
            <person name="Ruckert C."/>
        </authorList>
    </citation>
    <scope>NUCLEOTIDE SEQUENCE</scope>
    <source>
        <strain evidence="2">CGMCC 4.7110</strain>
    </source>
</reference>
<dbReference type="RefSeq" id="WP_189265951.1">
    <property type="nucleotide sequence ID" value="NZ_BMML01000015.1"/>
</dbReference>
<dbReference type="GO" id="GO:0140359">
    <property type="term" value="F:ABC-type transporter activity"/>
    <property type="evidence" value="ECO:0007669"/>
    <property type="project" value="InterPro"/>
</dbReference>
<dbReference type="EMBL" id="BMML01000015">
    <property type="protein sequence ID" value="GGN25587.1"/>
    <property type="molecule type" value="Genomic_DNA"/>
</dbReference>
<feature type="transmembrane region" description="Helical" evidence="1">
    <location>
        <begin position="125"/>
        <end position="146"/>
    </location>
</feature>
<keyword evidence="1" id="KW-0812">Transmembrane</keyword>
<keyword evidence="1" id="KW-1133">Transmembrane helix</keyword>
<dbReference type="PANTHER" id="PTHR37305:SF1">
    <property type="entry name" value="MEMBRANE PROTEIN"/>
    <property type="match status" value="1"/>
</dbReference>
<accession>A0A917XIF3</accession>
<dbReference type="Pfam" id="PF12730">
    <property type="entry name" value="ABC2_membrane_4"/>
    <property type="match status" value="1"/>
</dbReference>
<keyword evidence="1" id="KW-0472">Membrane</keyword>
<feature type="transmembrane region" description="Helical" evidence="1">
    <location>
        <begin position="37"/>
        <end position="59"/>
    </location>
</feature>
<name>A0A917XIF3_9ACTN</name>
<keyword evidence="3" id="KW-1185">Reference proteome</keyword>
<feature type="transmembrane region" description="Helical" evidence="1">
    <location>
        <begin position="79"/>
        <end position="104"/>
    </location>
</feature>
<comment type="caution">
    <text evidence="2">The sequence shown here is derived from an EMBL/GenBank/DDBJ whole genome shotgun (WGS) entry which is preliminary data.</text>
</comment>
<gene>
    <name evidence="2" type="ORF">GCM10011578_059640</name>
</gene>
<dbReference type="Proteomes" id="UP000653411">
    <property type="component" value="Unassembled WGS sequence"/>
</dbReference>
<dbReference type="AlphaFoldDB" id="A0A917XIF3"/>
<protein>
    <submittedName>
        <fullName evidence="2">ABC transporter permease</fullName>
    </submittedName>
</protein>
<dbReference type="PANTHER" id="PTHR37305">
    <property type="entry name" value="INTEGRAL MEMBRANE PROTEIN-RELATED"/>
    <property type="match status" value="1"/>
</dbReference>
<feature type="transmembrane region" description="Helical" evidence="1">
    <location>
        <begin position="197"/>
        <end position="219"/>
    </location>
</feature>
<feature type="transmembrane region" description="Helical" evidence="1">
    <location>
        <begin position="166"/>
        <end position="190"/>
    </location>
</feature>
<feature type="transmembrane region" description="Helical" evidence="1">
    <location>
        <begin position="244"/>
        <end position="268"/>
    </location>
</feature>
<evidence type="ECO:0000313" key="2">
    <source>
        <dbReference type="EMBL" id="GGN25587.1"/>
    </source>
</evidence>
<evidence type="ECO:0000313" key="3">
    <source>
        <dbReference type="Proteomes" id="UP000653411"/>
    </source>
</evidence>